<keyword evidence="3" id="KW-1185">Reference proteome</keyword>
<dbReference type="Gramene" id="mRNA:HanXRQr2_Chr13g0577731">
    <property type="protein sequence ID" value="mRNA:HanXRQr2_Chr13g0577731"/>
    <property type="gene ID" value="HanXRQr2_Chr13g0577731"/>
</dbReference>
<organism evidence="2 3">
    <name type="scientific">Helianthus annuus</name>
    <name type="common">Common sunflower</name>
    <dbReference type="NCBI Taxonomy" id="4232"/>
    <lineage>
        <taxon>Eukaryota</taxon>
        <taxon>Viridiplantae</taxon>
        <taxon>Streptophyta</taxon>
        <taxon>Embryophyta</taxon>
        <taxon>Tracheophyta</taxon>
        <taxon>Spermatophyta</taxon>
        <taxon>Magnoliopsida</taxon>
        <taxon>eudicotyledons</taxon>
        <taxon>Gunneridae</taxon>
        <taxon>Pentapetalae</taxon>
        <taxon>asterids</taxon>
        <taxon>campanulids</taxon>
        <taxon>Asterales</taxon>
        <taxon>Asteraceae</taxon>
        <taxon>Asteroideae</taxon>
        <taxon>Heliantheae alliance</taxon>
        <taxon>Heliantheae</taxon>
        <taxon>Helianthus</taxon>
    </lineage>
</organism>
<comment type="caution">
    <text evidence="2">The sequence shown here is derived from an EMBL/GenBank/DDBJ whole genome shotgun (WGS) entry which is preliminary data.</text>
</comment>
<dbReference type="EMBL" id="MNCJ02000328">
    <property type="protein sequence ID" value="KAF5772504.1"/>
    <property type="molecule type" value="Genomic_DNA"/>
</dbReference>
<accession>A0A9K3EHP1</accession>
<dbReference type="Proteomes" id="UP000215914">
    <property type="component" value="Unassembled WGS sequence"/>
</dbReference>
<reference evidence="2" key="2">
    <citation type="submission" date="2020-06" db="EMBL/GenBank/DDBJ databases">
        <title>Helianthus annuus Genome sequencing and assembly Release 2.</title>
        <authorList>
            <person name="Gouzy J."/>
            <person name="Langlade N."/>
            <person name="Munos S."/>
        </authorList>
    </citation>
    <scope>NUCLEOTIDE SEQUENCE</scope>
    <source>
        <tissue evidence="2">Leaves</tissue>
    </source>
</reference>
<dbReference type="PANTHER" id="PTHR34427:SF5">
    <property type="entry name" value="DUF4283 DOMAIN-CONTAINING PROTEIN"/>
    <property type="match status" value="1"/>
</dbReference>
<evidence type="ECO:0000313" key="3">
    <source>
        <dbReference type="Proteomes" id="UP000215914"/>
    </source>
</evidence>
<evidence type="ECO:0000256" key="1">
    <source>
        <dbReference type="SAM" id="MobiDB-lite"/>
    </source>
</evidence>
<gene>
    <name evidence="2" type="ORF">HanXRQr2_Chr13g0577731</name>
</gene>
<protein>
    <recommendedName>
        <fullName evidence="4">Nucleotide-binding alpha-beta plait domain-containing protein</fullName>
    </recommendedName>
</protein>
<dbReference type="AlphaFoldDB" id="A0A9K3EHP1"/>
<evidence type="ECO:0008006" key="4">
    <source>
        <dbReference type="Google" id="ProtNLM"/>
    </source>
</evidence>
<evidence type="ECO:0000313" key="2">
    <source>
        <dbReference type="EMBL" id="KAF5772504.1"/>
    </source>
</evidence>
<sequence>MGSAGLSIIGRTVNLETLVDFDKLLRIAKVDIVKLQYLGGLSLLVSFADAVAAKWFVDARHIWEPWFSSLETWSGQSLPFERVAWLKLHGIPLNLLEADVLRQVGELFGKVLFVPKDLDEDQDLSVVKVGVLVGEARRCSELVSLKWKDKSFRIWVDEELEDWVPDCLVMEDDEDLEMDSPVASSPVVDEVFSDETEDGGTRKTEGLEEFRKSLFNDGVQTEVNIPMHMHAENLGNNPNVGEAAGPFRPDQNVDIPFNSVGPSGFVCGSGPSTCGLGSVNGPIKSKGMRKSSLGPKHRKGKAQAGTPSSPGDHRPLKRSRRVCAREWGDG</sequence>
<dbReference type="PANTHER" id="PTHR34427">
    <property type="entry name" value="DUF4283 DOMAIN PROTEIN"/>
    <property type="match status" value="1"/>
</dbReference>
<feature type="region of interest" description="Disordered" evidence="1">
    <location>
        <begin position="278"/>
        <end position="330"/>
    </location>
</feature>
<reference evidence="2" key="1">
    <citation type="journal article" date="2017" name="Nature">
        <title>The sunflower genome provides insights into oil metabolism, flowering and Asterid evolution.</title>
        <authorList>
            <person name="Badouin H."/>
            <person name="Gouzy J."/>
            <person name="Grassa C.J."/>
            <person name="Murat F."/>
            <person name="Staton S.E."/>
            <person name="Cottret L."/>
            <person name="Lelandais-Briere C."/>
            <person name="Owens G.L."/>
            <person name="Carrere S."/>
            <person name="Mayjonade B."/>
            <person name="Legrand L."/>
            <person name="Gill N."/>
            <person name="Kane N.C."/>
            <person name="Bowers J.E."/>
            <person name="Hubner S."/>
            <person name="Bellec A."/>
            <person name="Berard A."/>
            <person name="Berges H."/>
            <person name="Blanchet N."/>
            <person name="Boniface M.C."/>
            <person name="Brunel D."/>
            <person name="Catrice O."/>
            <person name="Chaidir N."/>
            <person name="Claudel C."/>
            <person name="Donnadieu C."/>
            <person name="Faraut T."/>
            <person name="Fievet G."/>
            <person name="Helmstetter N."/>
            <person name="King M."/>
            <person name="Knapp S.J."/>
            <person name="Lai Z."/>
            <person name="Le Paslier M.C."/>
            <person name="Lippi Y."/>
            <person name="Lorenzon L."/>
            <person name="Mandel J.R."/>
            <person name="Marage G."/>
            <person name="Marchand G."/>
            <person name="Marquand E."/>
            <person name="Bret-Mestries E."/>
            <person name="Morien E."/>
            <person name="Nambeesan S."/>
            <person name="Nguyen T."/>
            <person name="Pegot-Espagnet P."/>
            <person name="Pouilly N."/>
            <person name="Raftis F."/>
            <person name="Sallet E."/>
            <person name="Schiex T."/>
            <person name="Thomas J."/>
            <person name="Vandecasteele C."/>
            <person name="Vares D."/>
            <person name="Vear F."/>
            <person name="Vautrin S."/>
            <person name="Crespi M."/>
            <person name="Mangin B."/>
            <person name="Burke J.M."/>
            <person name="Salse J."/>
            <person name="Munos S."/>
            <person name="Vincourt P."/>
            <person name="Rieseberg L.H."/>
            <person name="Langlade N.B."/>
        </authorList>
    </citation>
    <scope>NUCLEOTIDE SEQUENCE</scope>
    <source>
        <tissue evidence="2">Leaves</tissue>
    </source>
</reference>
<name>A0A9K3EHP1_HELAN</name>
<proteinExistence type="predicted"/>